<dbReference type="PANTHER" id="PTHR11439">
    <property type="entry name" value="GAG-POL-RELATED RETROTRANSPOSON"/>
    <property type="match status" value="1"/>
</dbReference>
<feature type="region of interest" description="Disordered" evidence="1">
    <location>
        <begin position="287"/>
        <end position="307"/>
    </location>
</feature>
<feature type="compositionally biased region" description="Polar residues" evidence="1">
    <location>
        <begin position="294"/>
        <end position="307"/>
    </location>
</feature>
<dbReference type="InterPro" id="IPR043502">
    <property type="entry name" value="DNA/RNA_pol_sf"/>
</dbReference>
<dbReference type="SUPFAM" id="SSF56672">
    <property type="entry name" value="DNA/RNA polymerases"/>
    <property type="match status" value="1"/>
</dbReference>
<dbReference type="EMBL" id="JARYMX010000006">
    <property type="protein sequence ID" value="KAJ9544332.1"/>
    <property type="molecule type" value="Genomic_DNA"/>
</dbReference>
<comment type="caution">
    <text evidence="2">The sequence shown here is derived from an EMBL/GenBank/DDBJ whole genome shotgun (WGS) entry which is preliminary data.</text>
</comment>
<dbReference type="Proteomes" id="UP001172457">
    <property type="component" value="Chromosome 6"/>
</dbReference>
<sequence length="335" mass="37775">MASGTLIGADRKGKPIDQKTYRAIIGSLLYLTASRPDIMFATCFCASFQENPKESHMLAVKRILRYLKGTPNRGLWYPKEFGFELVEFSNVDHGGCQRDRKSTSGHVQFLGDKLVRWGSKKQHCVSISTAEAEYVATASCCSQVLWMKTQLRDYGYNFNHIPIYCDSKSAIAITCNPVQHTRTKHIDIRYHFIKDHVERGTIELYFVKTEYQLADLFTKPLDEKRLNFLISKLGISSTGPEMLPATGPELLPATESQPTPTNTNLWNFFSVVYAKAESTIFFPIESPMAGPEQTPVTGPPTESNPLQTSAIPTSDRMSFDRTEIHFTFFFPAVVM</sequence>
<reference evidence="2" key="1">
    <citation type="submission" date="2023-03" db="EMBL/GenBank/DDBJ databases">
        <title>Chromosome-scale reference genome and RAD-based genetic map of yellow starthistle (Centaurea solstitialis) reveal putative structural variation and QTLs associated with invader traits.</title>
        <authorList>
            <person name="Reatini B."/>
            <person name="Cang F.A."/>
            <person name="Jiang Q."/>
            <person name="Mckibben M.T.W."/>
            <person name="Barker M.S."/>
            <person name="Rieseberg L.H."/>
            <person name="Dlugosch K.M."/>
        </authorList>
    </citation>
    <scope>NUCLEOTIDE SEQUENCE</scope>
    <source>
        <strain evidence="2">CAN-66</strain>
        <tissue evidence="2">Leaf</tissue>
    </source>
</reference>
<evidence type="ECO:0000313" key="2">
    <source>
        <dbReference type="EMBL" id="KAJ9544332.1"/>
    </source>
</evidence>
<dbReference type="PANTHER" id="PTHR11439:SF495">
    <property type="entry name" value="REVERSE TRANSCRIPTASE, RNA-DEPENDENT DNA POLYMERASE-RELATED"/>
    <property type="match status" value="1"/>
</dbReference>
<name>A0AA38T3U2_9ASTR</name>
<evidence type="ECO:0008006" key="4">
    <source>
        <dbReference type="Google" id="ProtNLM"/>
    </source>
</evidence>
<evidence type="ECO:0000313" key="3">
    <source>
        <dbReference type="Proteomes" id="UP001172457"/>
    </source>
</evidence>
<proteinExistence type="predicted"/>
<organism evidence="2 3">
    <name type="scientific">Centaurea solstitialis</name>
    <name type="common">yellow star-thistle</name>
    <dbReference type="NCBI Taxonomy" id="347529"/>
    <lineage>
        <taxon>Eukaryota</taxon>
        <taxon>Viridiplantae</taxon>
        <taxon>Streptophyta</taxon>
        <taxon>Embryophyta</taxon>
        <taxon>Tracheophyta</taxon>
        <taxon>Spermatophyta</taxon>
        <taxon>Magnoliopsida</taxon>
        <taxon>eudicotyledons</taxon>
        <taxon>Gunneridae</taxon>
        <taxon>Pentapetalae</taxon>
        <taxon>asterids</taxon>
        <taxon>campanulids</taxon>
        <taxon>Asterales</taxon>
        <taxon>Asteraceae</taxon>
        <taxon>Carduoideae</taxon>
        <taxon>Cardueae</taxon>
        <taxon>Centaureinae</taxon>
        <taxon>Centaurea</taxon>
    </lineage>
</organism>
<protein>
    <recommendedName>
        <fullName evidence="4">Retrovirus-related Pol polyprotein from transposon TNT 1-94</fullName>
    </recommendedName>
</protein>
<accession>A0AA38T3U2</accession>
<dbReference type="AlphaFoldDB" id="A0AA38T3U2"/>
<dbReference type="CDD" id="cd09272">
    <property type="entry name" value="RNase_HI_RT_Ty1"/>
    <property type="match status" value="1"/>
</dbReference>
<evidence type="ECO:0000256" key="1">
    <source>
        <dbReference type="SAM" id="MobiDB-lite"/>
    </source>
</evidence>
<gene>
    <name evidence="2" type="ORF">OSB04_024039</name>
</gene>
<keyword evidence="3" id="KW-1185">Reference proteome</keyword>